<evidence type="ECO:0000313" key="2">
    <source>
        <dbReference type="EMBL" id="MBB5070759.1"/>
    </source>
</evidence>
<protein>
    <recommendedName>
        <fullName evidence="1">DUF6924 domain-containing protein</fullName>
    </recommendedName>
</protein>
<dbReference type="Proteomes" id="UP000580474">
    <property type="component" value="Unassembled WGS sequence"/>
</dbReference>
<name>A0A840NNA6_9PSEU</name>
<evidence type="ECO:0000313" key="3">
    <source>
        <dbReference type="Proteomes" id="UP000580474"/>
    </source>
</evidence>
<comment type="caution">
    <text evidence="2">The sequence shown here is derived from an EMBL/GenBank/DDBJ whole genome shotgun (WGS) entry which is preliminary data.</text>
</comment>
<proteinExistence type="predicted"/>
<feature type="domain" description="DUF6924" evidence="1">
    <location>
        <begin position="13"/>
        <end position="155"/>
    </location>
</feature>
<sequence>MLIYRTEDDEFDALVVRVDFSDELAWGTVAELLELPYGSEEFESSNQLVDDPSFTGATPDEVLAAAAGEAQPPVVFLADAATMREPYPLLAVSTLAREEAEDDDEYESEMEYGREFRLVPTAVSEMHVNLTIANMDFSEFSGSAADDDQRIHRGFL</sequence>
<organism evidence="2 3">
    <name type="scientific">Saccharopolyspora gloriosae</name>
    <dbReference type="NCBI Taxonomy" id="455344"/>
    <lineage>
        <taxon>Bacteria</taxon>
        <taxon>Bacillati</taxon>
        <taxon>Actinomycetota</taxon>
        <taxon>Actinomycetes</taxon>
        <taxon>Pseudonocardiales</taxon>
        <taxon>Pseudonocardiaceae</taxon>
        <taxon>Saccharopolyspora</taxon>
    </lineage>
</organism>
<dbReference type="AlphaFoldDB" id="A0A840NNA6"/>
<dbReference type="Pfam" id="PF21962">
    <property type="entry name" value="DUF6924"/>
    <property type="match status" value="1"/>
</dbReference>
<accession>A0A840NNA6</accession>
<gene>
    <name evidence="2" type="ORF">BJ969_003847</name>
</gene>
<keyword evidence="3" id="KW-1185">Reference proteome</keyword>
<reference evidence="2 3" key="1">
    <citation type="submission" date="2020-08" db="EMBL/GenBank/DDBJ databases">
        <title>Sequencing the genomes of 1000 actinobacteria strains.</title>
        <authorList>
            <person name="Klenk H.-P."/>
        </authorList>
    </citation>
    <scope>NUCLEOTIDE SEQUENCE [LARGE SCALE GENOMIC DNA]</scope>
    <source>
        <strain evidence="2 3">DSM 45582</strain>
    </source>
</reference>
<dbReference type="InterPro" id="IPR053832">
    <property type="entry name" value="DUF6924"/>
</dbReference>
<evidence type="ECO:0000259" key="1">
    <source>
        <dbReference type="Pfam" id="PF21962"/>
    </source>
</evidence>
<dbReference type="RefSeq" id="WP_184480595.1">
    <property type="nucleotide sequence ID" value="NZ_JACHIV010000001.1"/>
</dbReference>
<dbReference type="EMBL" id="JACHIV010000001">
    <property type="protein sequence ID" value="MBB5070759.1"/>
    <property type="molecule type" value="Genomic_DNA"/>
</dbReference>